<reference evidence="3" key="2">
    <citation type="submission" date="2025-08" db="UniProtKB">
        <authorList>
            <consortium name="RefSeq"/>
        </authorList>
    </citation>
    <scope>IDENTIFICATION</scope>
    <source>
        <tissue evidence="3">Leaf</tissue>
    </source>
</reference>
<keyword evidence="1" id="KW-0812">Transmembrane</keyword>
<gene>
    <name evidence="3" type="primary">LOC104766788</name>
</gene>
<sequence>MIDLIQVRFIMGVIGSVLTIVLTGVTVPAVVKLVNNKAVPRDKPYYLLDSVMHYMLWVLYGLPLLNENSSLFLLITGGFGLGVEAFLLTFFFINCGDEKNLRRYIVSRLLVDITCVVVIVLITVFAIKSSSAKQTFVGVICNISFINGMPKSHIISLIKALEPESTDEYIRPFYVQKVLEMESTDKYLPPFWLTFIGFLNYIAWTAFSLIDKIDFCLLIINFYGTLVSGSQLYAYYKSTAKVKTD</sequence>
<keyword evidence="1" id="KW-0472">Membrane</keyword>
<feature type="transmembrane region" description="Helical" evidence="1">
    <location>
        <begin position="217"/>
        <end position="236"/>
    </location>
</feature>
<organism evidence="2 3">
    <name type="scientific">Camelina sativa</name>
    <name type="common">False flax</name>
    <name type="synonym">Myagrum sativum</name>
    <dbReference type="NCBI Taxonomy" id="90675"/>
    <lineage>
        <taxon>Eukaryota</taxon>
        <taxon>Viridiplantae</taxon>
        <taxon>Streptophyta</taxon>
        <taxon>Embryophyta</taxon>
        <taxon>Tracheophyta</taxon>
        <taxon>Spermatophyta</taxon>
        <taxon>Magnoliopsida</taxon>
        <taxon>eudicotyledons</taxon>
        <taxon>Gunneridae</taxon>
        <taxon>Pentapetalae</taxon>
        <taxon>rosids</taxon>
        <taxon>malvids</taxon>
        <taxon>Brassicales</taxon>
        <taxon>Brassicaceae</taxon>
        <taxon>Camelineae</taxon>
        <taxon>Camelina</taxon>
    </lineage>
</organism>
<dbReference type="GeneID" id="104766788"/>
<dbReference type="RefSeq" id="XP_010489042.1">
    <property type="nucleotide sequence ID" value="XM_010490740.2"/>
</dbReference>
<proteinExistence type="predicted"/>
<evidence type="ECO:0000313" key="3">
    <source>
        <dbReference type="RefSeq" id="XP_010489042.1"/>
    </source>
</evidence>
<feature type="transmembrane region" description="Helical" evidence="1">
    <location>
        <begin position="105"/>
        <end position="127"/>
    </location>
</feature>
<dbReference type="Gene3D" id="1.20.1280.290">
    <property type="match status" value="2"/>
</dbReference>
<feature type="transmembrane region" description="Helical" evidence="1">
    <location>
        <begin position="191"/>
        <end position="210"/>
    </location>
</feature>
<dbReference type="PANTHER" id="PTHR10791">
    <property type="entry name" value="RAG1-ACTIVATING PROTEIN 1"/>
    <property type="match status" value="1"/>
</dbReference>
<dbReference type="PANTHER" id="PTHR10791:SF236">
    <property type="entry name" value="BIDIRECTIONAL SUGAR TRANSPORTER SWEET8"/>
    <property type="match status" value="1"/>
</dbReference>
<feature type="transmembrane region" description="Helical" evidence="1">
    <location>
        <begin position="12"/>
        <end position="34"/>
    </location>
</feature>
<protein>
    <submittedName>
        <fullName evidence="3">Bidirectional sugar transporter SWEET8-like</fullName>
    </submittedName>
</protein>
<keyword evidence="1" id="KW-1133">Transmembrane helix</keyword>
<name>A0ABM0XPQ2_CAMSA</name>
<dbReference type="InterPro" id="IPR047664">
    <property type="entry name" value="SWEET"/>
</dbReference>
<evidence type="ECO:0000313" key="2">
    <source>
        <dbReference type="Proteomes" id="UP000694864"/>
    </source>
</evidence>
<keyword evidence="2" id="KW-1185">Reference proteome</keyword>
<dbReference type="Proteomes" id="UP000694864">
    <property type="component" value="Chromosome 19"/>
</dbReference>
<evidence type="ECO:0000256" key="1">
    <source>
        <dbReference type="SAM" id="Phobius"/>
    </source>
</evidence>
<feature type="transmembrane region" description="Helical" evidence="1">
    <location>
        <begin position="71"/>
        <end position="93"/>
    </location>
</feature>
<reference evidence="2" key="1">
    <citation type="journal article" date="2014" name="Nat. Commun.">
        <title>The emerging biofuel crop Camelina sativa retains a highly undifferentiated hexaploid genome structure.</title>
        <authorList>
            <person name="Kagale S."/>
            <person name="Koh C."/>
            <person name="Nixon J."/>
            <person name="Bollina V."/>
            <person name="Clarke W.E."/>
            <person name="Tuteja R."/>
            <person name="Spillane C."/>
            <person name="Robinson S.J."/>
            <person name="Links M.G."/>
            <person name="Clarke C."/>
            <person name="Higgins E.E."/>
            <person name="Huebert T."/>
            <person name="Sharpe A.G."/>
            <person name="Parkin I.A."/>
        </authorList>
    </citation>
    <scope>NUCLEOTIDE SEQUENCE [LARGE SCALE GENOMIC DNA]</scope>
    <source>
        <strain evidence="2">cv. DH55</strain>
    </source>
</reference>
<accession>A0ABM0XPQ2</accession>